<dbReference type="SUPFAM" id="SSF55729">
    <property type="entry name" value="Acyl-CoA N-acyltransferases (Nat)"/>
    <property type="match status" value="1"/>
</dbReference>
<evidence type="ECO:0000313" key="5">
    <source>
        <dbReference type="EMBL" id="RCL85410.1"/>
    </source>
</evidence>
<dbReference type="Proteomes" id="UP000252289">
    <property type="component" value="Unassembled WGS sequence"/>
</dbReference>
<feature type="compositionally biased region" description="Polar residues" evidence="3">
    <location>
        <begin position="1"/>
        <end position="11"/>
    </location>
</feature>
<dbReference type="InterPro" id="IPR016181">
    <property type="entry name" value="Acyl_CoA_acyltransferase"/>
</dbReference>
<sequence>MNMKSQSSVKTSPGEPSDVEAIICPAQPDPAFLSNLHGDGFASAYEQHWNEKAMAEMLAMTGVFVHQFSAGFIMTQISLETAEILTYTVLPSQRGKGYGAVLLKTAMQHAFNKGATRILLEVAPDRKAALGLYRRAGFERTGVRKNYYAGPEGKRDAFLMETGLGTELNFR</sequence>
<dbReference type="PANTHER" id="PTHR43420">
    <property type="entry name" value="ACETYLTRANSFERASE"/>
    <property type="match status" value="1"/>
</dbReference>
<evidence type="ECO:0000259" key="4">
    <source>
        <dbReference type="PROSITE" id="PS51186"/>
    </source>
</evidence>
<organism evidence="5 6">
    <name type="scientific">PS1 clade bacterium</name>
    <dbReference type="NCBI Taxonomy" id="2175152"/>
    <lineage>
        <taxon>Bacteria</taxon>
        <taxon>Pseudomonadati</taxon>
        <taxon>Pseudomonadota</taxon>
        <taxon>Alphaproteobacteria</taxon>
        <taxon>PS1 clade</taxon>
    </lineage>
</organism>
<dbReference type="CDD" id="cd04301">
    <property type="entry name" value="NAT_SF"/>
    <property type="match status" value="1"/>
</dbReference>
<feature type="domain" description="N-acetyltransferase" evidence="4">
    <location>
        <begin position="21"/>
        <end position="165"/>
    </location>
</feature>
<name>A0A368EL06_9PROT</name>
<dbReference type="PANTHER" id="PTHR43420:SF44">
    <property type="entry name" value="ACETYLTRANSFERASE YPEA"/>
    <property type="match status" value="1"/>
</dbReference>
<evidence type="ECO:0000313" key="6">
    <source>
        <dbReference type="Proteomes" id="UP000252289"/>
    </source>
</evidence>
<dbReference type="AlphaFoldDB" id="A0A368EL06"/>
<dbReference type="Pfam" id="PF00583">
    <property type="entry name" value="Acetyltransf_1"/>
    <property type="match status" value="1"/>
</dbReference>
<dbReference type="EMBL" id="QOQK01000002">
    <property type="protein sequence ID" value="RCL85410.1"/>
    <property type="molecule type" value="Genomic_DNA"/>
</dbReference>
<evidence type="ECO:0000256" key="1">
    <source>
        <dbReference type="ARBA" id="ARBA00022679"/>
    </source>
</evidence>
<gene>
    <name evidence="5" type="ORF">DBW64_00705</name>
</gene>
<feature type="region of interest" description="Disordered" evidence="3">
    <location>
        <begin position="1"/>
        <end position="21"/>
    </location>
</feature>
<dbReference type="GO" id="GO:0016747">
    <property type="term" value="F:acyltransferase activity, transferring groups other than amino-acyl groups"/>
    <property type="evidence" value="ECO:0007669"/>
    <property type="project" value="InterPro"/>
</dbReference>
<comment type="caution">
    <text evidence="5">The sequence shown here is derived from an EMBL/GenBank/DDBJ whole genome shotgun (WGS) entry which is preliminary data.</text>
</comment>
<dbReference type="InterPro" id="IPR050680">
    <property type="entry name" value="YpeA/RimI_acetyltransf"/>
</dbReference>
<evidence type="ECO:0000256" key="2">
    <source>
        <dbReference type="ARBA" id="ARBA00023315"/>
    </source>
</evidence>
<evidence type="ECO:0000256" key="3">
    <source>
        <dbReference type="SAM" id="MobiDB-lite"/>
    </source>
</evidence>
<keyword evidence="2" id="KW-0012">Acyltransferase</keyword>
<protein>
    <submittedName>
        <fullName evidence="5">GNAT family N-acetyltransferase</fullName>
    </submittedName>
</protein>
<reference evidence="5 6" key="1">
    <citation type="journal article" date="2018" name="Microbiome">
        <title>Fine metagenomic profile of the Mediterranean stratified and mixed water columns revealed by assembly and recruitment.</title>
        <authorList>
            <person name="Haro-Moreno J.M."/>
            <person name="Lopez-Perez M."/>
            <person name="De La Torre J.R."/>
            <person name="Picazo A."/>
            <person name="Camacho A."/>
            <person name="Rodriguez-Valera F."/>
        </authorList>
    </citation>
    <scope>NUCLEOTIDE SEQUENCE [LARGE SCALE GENOMIC DNA]</scope>
    <source>
        <strain evidence="5">MED-G50</strain>
    </source>
</reference>
<proteinExistence type="predicted"/>
<dbReference type="InterPro" id="IPR000182">
    <property type="entry name" value="GNAT_dom"/>
</dbReference>
<dbReference type="PROSITE" id="PS51186">
    <property type="entry name" value="GNAT"/>
    <property type="match status" value="1"/>
</dbReference>
<accession>A0A368EL06</accession>
<dbReference type="Gene3D" id="3.40.630.30">
    <property type="match status" value="1"/>
</dbReference>
<keyword evidence="1 5" id="KW-0808">Transferase</keyword>